<comment type="caution">
    <text evidence="2">The sequence shown here is derived from an EMBL/GenBank/DDBJ whole genome shotgun (WGS) entry which is preliminary data.</text>
</comment>
<dbReference type="AlphaFoldDB" id="A0A917BI41"/>
<keyword evidence="3" id="KW-1185">Reference proteome</keyword>
<reference evidence="2" key="1">
    <citation type="journal article" date="2014" name="Int. J. Syst. Evol. Microbiol.">
        <title>Complete genome sequence of Corynebacterium casei LMG S-19264T (=DSM 44701T), isolated from a smear-ripened cheese.</title>
        <authorList>
            <consortium name="US DOE Joint Genome Institute (JGI-PGF)"/>
            <person name="Walter F."/>
            <person name="Albersmeier A."/>
            <person name="Kalinowski J."/>
            <person name="Ruckert C."/>
        </authorList>
    </citation>
    <scope>NUCLEOTIDE SEQUENCE</scope>
    <source>
        <strain evidence="2">CGMCC 1.16067</strain>
    </source>
</reference>
<protein>
    <recommendedName>
        <fullName evidence="4">ATP synthase protein I</fullName>
    </recommendedName>
</protein>
<dbReference type="RefSeq" id="WP_188779079.1">
    <property type="nucleotide sequence ID" value="NZ_BMKQ01000001.1"/>
</dbReference>
<feature type="transmembrane region" description="Helical" evidence="1">
    <location>
        <begin position="78"/>
        <end position="101"/>
    </location>
</feature>
<evidence type="ECO:0008006" key="4">
    <source>
        <dbReference type="Google" id="ProtNLM"/>
    </source>
</evidence>
<sequence length="158" mass="16066">MTTETPTTHLARTTPRGAELVGAGLVALGVSVLVALLATLATGPAAGVGAMAGGSIALVFFLAGSVLVGAVAASQPQLAMLVALLTYTLEVLLLLVVFVALDRAEVFPTAAERGWVVAGLLGCTLAWTAGHIRATTRLRIPAFEGSRSRTREQTVSGS</sequence>
<proteinExistence type="predicted"/>
<evidence type="ECO:0000313" key="3">
    <source>
        <dbReference type="Proteomes" id="UP000649179"/>
    </source>
</evidence>
<accession>A0A917BI41</accession>
<keyword evidence="1" id="KW-0812">Transmembrane</keyword>
<feature type="transmembrane region" description="Helical" evidence="1">
    <location>
        <begin position="113"/>
        <end position="130"/>
    </location>
</feature>
<evidence type="ECO:0000313" key="2">
    <source>
        <dbReference type="EMBL" id="GGF40991.1"/>
    </source>
</evidence>
<keyword evidence="1" id="KW-0472">Membrane</keyword>
<gene>
    <name evidence="2" type="ORF">GCM10011519_13360</name>
</gene>
<keyword evidence="1" id="KW-1133">Transmembrane helix</keyword>
<organism evidence="2 3">
    <name type="scientific">Marmoricola endophyticus</name>
    <dbReference type="NCBI Taxonomy" id="2040280"/>
    <lineage>
        <taxon>Bacteria</taxon>
        <taxon>Bacillati</taxon>
        <taxon>Actinomycetota</taxon>
        <taxon>Actinomycetes</taxon>
        <taxon>Propionibacteriales</taxon>
        <taxon>Nocardioidaceae</taxon>
        <taxon>Marmoricola</taxon>
    </lineage>
</organism>
<feature type="transmembrane region" description="Helical" evidence="1">
    <location>
        <begin position="20"/>
        <end position="41"/>
    </location>
</feature>
<evidence type="ECO:0000256" key="1">
    <source>
        <dbReference type="SAM" id="Phobius"/>
    </source>
</evidence>
<feature type="transmembrane region" description="Helical" evidence="1">
    <location>
        <begin position="47"/>
        <end position="71"/>
    </location>
</feature>
<reference evidence="2" key="2">
    <citation type="submission" date="2020-09" db="EMBL/GenBank/DDBJ databases">
        <authorList>
            <person name="Sun Q."/>
            <person name="Zhou Y."/>
        </authorList>
    </citation>
    <scope>NUCLEOTIDE SEQUENCE</scope>
    <source>
        <strain evidence="2">CGMCC 1.16067</strain>
    </source>
</reference>
<name>A0A917BI41_9ACTN</name>
<dbReference type="EMBL" id="BMKQ01000001">
    <property type="protein sequence ID" value="GGF40991.1"/>
    <property type="molecule type" value="Genomic_DNA"/>
</dbReference>
<dbReference type="Proteomes" id="UP000649179">
    <property type="component" value="Unassembled WGS sequence"/>
</dbReference>